<evidence type="ECO:0000313" key="4">
    <source>
        <dbReference type="Proteomes" id="UP000176604"/>
    </source>
</evidence>
<comment type="catalytic activity">
    <reaction evidence="1">
        <text>a long-chain fatty acid + ATP + CoA = a long-chain fatty acyl-CoA + AMP + diphosphate</text>
        <dbReference type="Rhea" id="RHEA:15421"/>
        <dbReference type="ChEBI" id="CHEBI:30616"/>
        <dbReference type="ChEBI" id="CHEBI:33019"/>
        <dbReference type="ChEBI" id="CHEBI:57287"/>
        <dbReference type="ChEBI" id="CHEBI:57560"/>
        <dbReference type="ChEBI" id="CHEBI:83139"/>
        <dbReference type="ChEBI" id="CHEBI:456215"/>
        <dbReference type="EC" id="6.2.1.3"/>
    </reaction>
    <physiologicalReaction direction="left-to-right" evidence="1">
        <dbReference type="Rhea" id="RHEA:15422"/>
    </physiologicalReaction>
</comment>
<dbReference type="PANTHER" id="PTHR43272">
    <property type="entry name" value="LONG-CHAIN-FATTY-ACID--COA LIGASE"/>
    <property type="match status" value="1"/>
</dbReference>
<dbReference type="Pfam" id="PF01553">
    <property type="entry name" value="Acyltransferase"/>
    <property type="match status" value="1"/>
</dbReference>
<evidence type="ECO:0000313" key="3">
    <source>
        <dbReference type="EMBL" id="OGL77127.1"/>
    </source>
</evidence>
<dbReference type="Gene3D" id="3.30.300.30">
    <property type="match status" value="1"/>
</dbReference>
<dbReference type="InterPro" id="IPR036736">
    <property type="entry name" value="ACP-like_sf"/>
</dbReference>
<dbReference type="Gene3D" id="3.40.50.12780">
    <property type="entry name" value="N-terminal domain of ligase-like"/>
    <property type="match status" value="1"/>
</dbReference>
<dbReference type="SUPFAM" id="SSF69593">
    <property type="entry name" value="Glycerol-3-phosphate (1)-acyltransferase"/>
    <property type="match status" value="1"/>
</dbReference>
<protein>
    <recommendedName>
        <fullName evidence="2">Carrier domain-containing protein</fullName>
    </recommendedName>
</protein>
<dbReference type="CDD" id="cd07989">
    <property type="entry name" value="LPLAT_AGPAT-like"/>
    <property type="match status" value="1"/>
</dbReference>
<feature type="non-terminal residue" evidence="3">
    <location>
        <position position="1"/>
    </location>
</feature>
<feature type="domain" description="Carrier" evidence="2">
    <location>
        <begin position="383"/>
        <end position="458"/>
    </location>
</feature>
<dbReference type="InterPro" id="IPR002123">
    <property type="entry name" value="Plipid/glycerol_acylTrfase"/>
</dbReference>
<dbReference type="GO" id="GO:0016746">
    <property type="term" value="F:acyltransferase activity"/>
    <property type="evidence" value="ECO:0007669"/>
    <property type="project" value="InterPro"/>
</dbReference>
<dbReference type="EMBL" id="MGEF01000065">
    <property type="protein sequence ID" value="OGL77127.1"/>
    <property type="molecule type" value="Genomic_DNA"/>
</dbReference>
<evidence type="ECO:0000259" key="2">
    <source>
        <dbReference type="PROSITE" id="PS50075"/>
    </source>
</evidence>
<dbReference type="GO" id="GO:0016020">
    <property type="term" value="C:membrane"/>
    <property type="evidence" value="ECO:0007669"/>
    <property type="project" value="TreeGrafter"/>
</dbReference>
<dbReference type="SUPFAM" id="SSF56801">
    <property type="entry name" value="Acetyl-CoA synthetase-like"/>
    <property type="match status" value="1"/>
</dbReference>
<reference evidence="3 4" key="1">
    <citation type="journal article" date="2016" name="Nat. Commun.">
        <title>Thousands of microbial genomes shed light on interconnected biogeochemical processes in an aquifer system.</title>
        <authorList>
            <person name="Anantharaman K."/>
            <person name="Brown C.T."/>
            <person name="Hug L.A."/>
            <person name="Sharon I."/>
            <person name="Castelle C.J."/>
            <person name="Probst A.J."/>
            <person name="Thomas B.C."/>
            <person name="Singh A."/>
            <person name="Wilkins M.J."/>
            <person name="Karaoz U."/>
            <person name="Brodie E.L."/>
            <person name="Williams K.H."/>
            <person name="Hubbard S.S."/>
            <person name="Banfield J.F."/>
        </authorList>
    </citation>
    <scope>NUCLEOTIDE SEQUENCE [LARGE SCALE GENOMIC DNA]</scope>
</reference>
<dbReference type="PROSITE" id="PS00455">
    <property type="entry name" value="AMP_BINDING"/>
    <property type="match status" value="1"/>
</dbReference>
<dbReference type="PANTHER" id="PTHR43272:SF52">
    <property type="entry name" value="AMP-DEPENDENT SYNTHETASE_LIGASE DOMAIN-CONTAINING PROTEIN"/>
    <property type="match status" value="1"/>
</dbReference>
<organism evidence="3 4">
    <name type="scientific">Candidatus Uhrbacteria bacterium RIFCSPHIGHO2_12_FULL_54_23</name>
    <dbReference type="NCBI Taxonomy" id="1802397"/>
    <lineage>
        <taxon>Bacteria</taxon>
        <taxon>Candidatus Uhriibacteriota</taxon>
    </lineage>
</organism>
<dbReference type="InterPro" id="IPR000873">
    <property type="entry name" value="AMP-dep_synth/lig_dom"/>
</dbReference>
<dbReference type="Pfam" id="PF00501">
    <property type="entry name" value="AMP-binding"/>
    <property type="match status" value="1"/>
</dbReference>
<dbReference type="GO" id="GO:0004467">
    <property type="term" value="F:long-chain fatty acid-CoA ligase activity"/>
    <property type="evidence" value="ECO:0007669"/>
    <property type="project" value="UniProtKB-EC"/>
</dbReference>
<dbReference type="Proteomes" id="UP000176604">
    <property type="component" value="Unassembled WGS sequence"/>
</dbReference>
<accession>A0A1F7UHF8</accession>
<dbReference type="InterPro" id="IPR045851">
    <property type="entry name" value="AMP-bd_C_sf"/>
</dbReference>
<dbReference type="PROSITE" id="PS50075">
    <property type="entry name" value="CARRIER"/>
    <property type="match status" value="1"/>
</dbReference>
<comment type="caution">
    <text evidence="3">The sequence shown here is derived from an EMBL/GenBank/DDBJ whole genome shotgun (WGS) entry which is preliminary data.</text>
</comment>
<dbReference type="InterPro" id="IPR042099">
    <property type="entry name" value="ANL_N_sf"/>
</dbReference>
<dbReference type="InterPro" id="IPR020845">
    <property type="entry name" value="AMP-binding_CS"/>
</dbReference>
<proteinExistence type="predicted"/>
<gene>
    <name evidence="3" type="ORF">A3J43_02290</name>
</gene>
<dbReference type="AlphaFoldDB" id="A0A1F7UHF8"/>
<dbReference type="SUPFAM" id="SSF47336">
    <property type="entry name" value="ACP-like"/>
    <property type="match status" value="1"/>
</dbReference>
<evidence type="ECO:0000256" key="1">
    <source>
        <dbReference type="ARBA" id="ARBA00024484"/>
    </source>
</evidence>
<dbReference type="SMART" id="SM00563">
    <property type="entry name" value="PlsC"/>
    <property type="match status" value="1"/>
</dbReference>
<dbReference type="InterPro" id="IPR009081">
    <property type="entry name" value="PP-bd_ACP"/>
</dbReference>
<sequence>ERKESDVAVLIYTSGTTGEPKGVPLTHANLAANLAAVRAHIEVRPADVFLSVLPLSHMFEMMGGCLAPLSVGARVAYLRTVKPSAILDAFATGTITVFIAVPRLLAVLKGGIEQTFARLRLGRAFTWLRHGARHLSSRSRKKLFWFIHKKIGPRFRYFVSGGAALDRDTARFWDDLGFTVLEGYGLTECAPVLTANQPEHVRLGTVGRPVEGVTIRIAADGEIEARGPNIFSGYADNPRATAEAFSLDGWLKTGDVGTIDTGGYLTIQSRKKDVIVTAAGMNVYPEDVEASLVRVKGVKECTVIGLDRGQGESVHAVLALEKGCEAAHAVAEANKNLDSLQHITDWTVWEGELPKTTTLKVKKSDVKEIIAKGIARQTSAGGREKADTVKRIIGAVVRRDPAAILDEDRLADDLHVTSLDRADVLHRLELEYRRDLPDSVIGPATTVADLARLTQEKHAAPALHLRMWTYTPRMIRFRAQAQAALIYPLMRFVGAPVAEGTEQFLSLSGPCILAANHVSYFDQSMIFASLPAARSARIATAARSAFFFEETGKTLFIKAWKRFCFEFCTIVLGAFALHQKQHVQESLAFMGRLLDRGISLLIFPEGERTRDGVLLPFQGGLGRMVQEFRVPVVPVRCKNLDKIFPRGSWRIQRGHAVIVFGDPLYFGPGADPAEIVRRVKESIEAL</sequence>
<dbReference type="Gene3D" id="1.10.1200.10">
    <property type="entry name" value="ACP-like"/>
    <property type="match status" value="1"/>
</dbReference>
<dbReference type="STRING" id="1802397.A3J43_02290"/>
<name>A0A1F7UHF8_9BACT</name>